<dbReference type="GeneID" id="26661022"/>
<gene>
    <name evidence="1" type="ORF">CPT_Stills94</name>
</gene>
<dbReference type="KEGG" id="vg:26661022"/>
<reference evidence="1 2" key="1">
    <citation type="journal article" date="2015" name="Genome Announc.">
        <title>Complete Genome Sequence of Bacillus megaterium Siphophage Stills.</title>
        <authorList>
            <person name="Lee S.S."/>
            <person name="Kongari R.R."/>
            <person name="Hernandez A.C."/>
            <person name="Kuty Everett G.F."/>
        </authorList>
    </citation>
    <scope>NUCLEOTIDE SEQUENCE [LARGE SCALE GENOMIC DNA]</scope>
</reference>
<sequence>MKKLHWCAVCHKFEEDKENKKVYPFNPEIEYVITPRICNKCKRKKVKK</sequence>
<organism evidence="1 2">
    <name type="scientific">Bacillus phage Stills</name>
    <dbReference type="NCBI Taxonomy" id="1610833"/>
    <lineage>
        <taxon>Viruses</taxon>
        <taxon>Duplodnaviria</taxon>
        <taxon>Heunggongvirae</taxon>
        <taxon>Uroviricota</taxon>
        <taxon>Caudoviricetes</taxon>
        <taxon>Slashvirus</taxon>
        <taxon>Slashvirus stills</taxon>
    </lineage>
</organism>
<keyword evidence="2" id="KW-1185">Reference proteome</keyword>
<proteinExistence type="predicted"/>
<name>A0A0E3X9N6_9CAUD</name>
<evidence type="ECO:0000313" key="2">
    <source>
        <dbReference type="Proteomes" id="UP000033016"/>
    </source>
</evidence>
<evidence type="ECO:0000313" key="1">
    <source>
        <dbReference type="EMBL" id="AKC02722.1"/>
    </source>
</evidence>
<reference evidence="2" key="2">
    <citation type="submission" date="2015-01" db="EMBL/GenBank/DDBJ databases">
        <title>Complete Genome of Bacillus megaterium Siphophage Stills.</title>
        <authorList>
            <person name="Lee S.S."/>
            <person name="Kongari R.R."/>
            <person name="Hernandez A.C."/>
            <person name="Everett G.F.K."/>
        </authorList>
    </citation>
    <scope>NUCLEOTIDE SEQUENCE [LARGE SCALE GENOMIC DNA]</scope>
</reference>
<dbReference type="EMBL" id="KP696448">
    <property type="protein sequence ID" value="AKC02722.1"/>
    <property type="molecule type" value="Genomic_DNA"/>
</dbReference>
<protein>
    <submittedName>
        <fullName evidence="1">Uncharacterized protein</fullName>
    </submittedName>
</protein>
<accession>A0A0E3X9N6</accession>
<dbReference type="RefSeq" id="YP_009196979.1">
    <property type="nucleotide sequence ID" value="NC_028777.1"/>
</dbReference>
<dbReference type="Proteomes" id="UP000033016">
    <property type="component" value="Segment"/>
</dbReference>